<dbReference type="HOGENOM" id="CLU_317806_0_0_0"/>
<accession>E8R5X5</accession>
<gene>
    <name evidence="2" type="ordered locus">Isop_3315</name>
</gene>
<evidence type="ECO:0000313" key="3">
    <source>
        <dbReference type="Proteomes" id="UP000008631"/>
    </source>
</evidence>
<dbReference type="InParanoid" id="E8R5X5"/>
<proteinExistence type="predicted"/>
<dbReference type="Pfam" id="PF13174">
    <property type="entry name" value="TPR_6"/>
    <property type="match status" value="1"/>
</dbReference>
<reference evidence="2 3" key="2">
    <citation type="journal article" date="2011" name="Stand. Genomic Sci.">
        <title>Complete genome sequence of Isosphaera pallida type strain (IS1B).</title>
        <authorList>
            <consortium name="US DOE Joint Genome Institute (JGI-PGF)"/>
            <person name="Goker M."/>
            <person name="Cleland D."/>
            <person name="Saunders E."/>
            <person name="Lapidus A."/>
            <person name="Nolan M."/>
            <person name="Lucas S."/>
            <person name="Hammon N."/>
            <person name="Deshpande S."/>
            <person name="Cheng J.F."/>
            <person name="Tapia R."/>
            <person name="Han C."/>
            <person name="Goodwin L."/>
            <person name="Pitluck S."/>
            <person name="Liolios K."/>
            <person name="Pagani I."/>
            <person name="Ivanova N."/>
            <person name="Mavromatis K."/>
            <person name="Pati A."/>
            <person name="Chen A."/>
            <person name="Palaniappan K."/>
            <person name="Land M."/>
            <person name="Hauser L."/>
            <person name="Chang Y.J."/>
            <person name="Jeffries C.D."/>
            <person name="Detter J.C."/>
            <person name="Beck B."/>
            <person name="Woyke T."/>
            <person name="Bristow J."/>
            <person name="Eisen J.A."/>
            <person name="Markowitz V."/>
            <person name="Hugenholtz P."/>
            <person name="Kyrpides N.C."/>
            <person name="Klenk H.P."/>
        </authorList>
    </citation>
    <scope>NUCLEOTIDE SEQUENCE [LARGE SCALE GENOMIC DNA]</scope>
    <source>
        <strain evidence="3">ATCC 43644 / DSM 9630 / IS1B</strain>
    </source>
</reference>
<keyword evidence="1" id="KW-0175">Coiled coil</keyword>
<dbReference type="Gene3D" id="1.25.40.10">
    <property type="entry name" value="Tetratricopeptide repeat domain"/>
    <property type="match status" value="3"/>
</dbReference>
<dbReference type="AlphaFoldDB" id="E8R5X5"/>
<dbReference type="EMBL" id="CP002353">
    <property type="protein sequence ID" value="ADV63877.1"/>
    <property type="molecule type" value="Genomic_DNA"/>
</dbReference>
<name>E8R5X5_ISOPI</name>
<keyword evidence="3" id="KW-1185">Reference proteome</keyword>
<dbReference type="KEGG" id="ipa:Isop_3315"/>
<dbReference type="InterPro" id="IPR019734">
    <property type="entry name" value="TPR_rpt"/>
</dbReference>
<sequence length="986" mass="109550">MMTQGFLAHWSIIRPSRKWAAGWASLTLLLAGCFGSFTLAWWSATPAAAFPAVPAPAPLHAQEEDTVVLDPAIRRTDRELRFLDGLRERGYFDLAIDWIESLRQAGDTPEELRQVLDYQTGLTHLDEAGRIADTERQRDLLEKARRSLVAFTTSYPKHPEAPAARIQFARLMIQRGDLNKYLADDASTEDDRRDKLTLARESFRDARKALDEAIAQLSGQLKTFPKFIEFGDPRRRTRDTLQAALMQGEFLRATVDYAEGHTHPENDAKRRELLDAALKGFESLANRYRTQSIGLYAKMWQGKCYEESGRLGEAMGLYNQLLENRDPRLGDLNRKVGYFRIVALGKRGEYALAADEANRWLLSHPAYAMTVEGLGVQLQKAKNMIAQMEAQKDTLARTERDAATRVVRDTLRNVVRVYSPHKAEALVLLQKYDPKSALRAEEVAKMKYDEASSAAEAAIQAGNFPEAINLLKHAINQAFVEGRSNTLEERSKTLDQANRARYLLSYAYYANGDFYESATLAEFLARRYPENGLAAKATEIGMAAHIGGYNTVKVDRASDLNRLLAFASYVAQRFADQDQGNAALMTIGQVEFGRGNDEAAIAAYDKVADDSARKPEAITRAAAARARRAGQLRAQGQTAEADQLRDQAISQLRGATARLQAANTPSTDPVRIDAALVLADLLMNAGHPDEALQVIQPLARDLTAIASPPPPVRDRAVRVMATLMMANIQTGRTDEALKNIATLEQSNTPGDVMVRLYVQLGQLLETEMNAARQRDDTAKLARIQGDYQRFLSAVAANDAASPDILQWAGEAMLDLDMNAEAVDVLTQAANRLKEQRDGTTNLDESQRLNTRYERALLKLTAALRKTNAFDQAAATLKPLLDRSPPLMEAMFEDCRIATAQAAARRGNWNTALAKWVELTGRLRGLRPRPPEYFEAFYELAEAQRLKGDSAEARKTLSSILKLNRRTMSPEMAKRYENALNALGSGG</sequence>
<protein>
    <submittedName>
        <fullName evidence="2">Uncharacterized protein</fullName>
    </submittedName>
</protein>
<evidence type="ECO:0000256" key="1">
    <source>
        <dbReference type="SAM" id="Coils"/>
    </source>
</evidence>
<organism evidence="2 3">
    <name type="scientific">Isosphaera pallida (strain ATCC 43644 / DSM 9630 / IS1B)</name>
    <dbReference type="NCBI Taxonomy" id="575540"/>
    <lineage>
        <taxon>Bacteria</taxon>
        <taxon>Pseudomonadati</taxon>
        <taxon>Planctomycetota</taxon>
        <taxon>Planctomycetia</taxon>
        <taxon>Isosphaerales</taxon>
        <taxon>Isosphaeraceae</taxon>
        <taxon>Isosphaera</taxon>
    </lineage>
</organism>
<dbReference type="Proteomes" id="UP000008631">
    <property type="component" value="Chromosome"/>
</dbReference>
<dbReference type="InterPro" id="IPR011990">
    <property type="entry name" value="TPR-like_helical_dom_sf"/>
</dbReference>
<dbReference type="SUPFAM" id="SSF48452">
    <property type="entry name" value="TPR-like"/>
    <property type="match status" value="4"/>
</dbReference>
<feature type="coiled-coil region" evidence="1">
    <location>
        <begin position="371"/>
        <end position="401"/>
    </location>
</feature>
<reference key="1">
    <citation type="submission" date="2010-11" db="EMBL/GenBank/DDBJ databases">
        <title>The complete sequence of chromosome of Isophaera pallida ATCC 43644.</title>
        <authorList>
            <consortium name="US DOE Joint Genome Institute (JGI-PGF)"/>
            <person name="Lucas S."/>
            <person name="Copeland A."/>
            <person name="Lapidus A."/>
            <person name="Bruce D."/>
            <person name="Goodwin L."/>
            <person name="Pitluck S."/>
            <person name="Kyrpides N."/>
            <person name="Mavromatis K."/>
            <person name="Pagani I."/>
            <person name="Ivanova N."/>
            <person name="Saunders E."/>
            <person name="Brettin T."/>
            <person name="Detter J.C."/>
            <person name="Han C."/>
            <person name="Tapia R."/>
            <person name="Land M."/>
            <person name="Hauser L."/>
            <person name="Markowitz V."/>
            <person name="Cheng J.-F."/>
            <person name="Hugenholtz P."/>
            <person name="Woyke T."/>
            <person name="Wu D."/>
            <person name="Eisen J.A."/>
        </authorList>
    </citation>
    <scope>NUCLEOTIDE SEQUENCE</scope>
    <source>
        <strain>ATCC 43644</strain>
    </source>
</reference>
<dbReference type="eggNOG" id="COG0457">
    <property type="taxonomic scope" value="Bacteria"/>
</dbReference>
<evidence type="ECO:0000313" key="2">
    <source>
        <dbReference type="EMBL" id="ADV63877.1"/>
    </source>
</evidence>